<reference evidence="5 6" key="1">
    <citation type="submission" date="2016-04" db="EMBL/GenBank/DDBJ databases">
        <title>Complete Genome Sequence of Halotalea alkalilenta IHB B 13600.</title>
        <authorList>
            <person name="Swarnkar M.K."/>
            <person name="Sharma A."/>
            <person name="Kaushal K."/>
            <person name="Soni R."/>
            <person name="Rana S."/>
            <person name="Singh A.K."/>
            <person name="Gulati A."/>
        </authorList>
    </citation>
    <scope>NUCLEOTIDE SEQUENCE [LARGE SCALE GENOMIC DNA]</scope>
    <source>
        <strain evidence="5 6">IHB B 13600</strain>
    </source>
</reference>
<dbReference type="SMART" id="SM00797">
    <property type="entry name" value="AHS2"/>
    <property type="match status" value="1"/>
</dbReference>
<dbReference type="KEGG" id="haa:A5892_09895"/>
<dbReference type="EMBL" id="CP015243">
    <property type="protein sequence ID" value="ANF57737.1"/>
    <property type="molecule type" value="Genomic_DNA"/>
</dbReference>
<evidence type="ECO:0000256" key="3">
    <source>
        <dbReference type="ARBA" id="ARBA00022840"/>
    </source>
</evidence>
<gene>
    <name evidence="5" type="ORF">A5892_09895</name>
</gene>
<dbReference type="SUPFAM" id="SSF50891">
    <property type="entry name" value="Cyclophilin-like"/>
    <property type="match status" value="1"/>
</dbReference>
<dbReference type="PANTHER" id="PTHR43309">
    <property type="entry name" value="5-OXOPROLINASE SUBUNIT C"/>
    <property type="match status" value="1"/>
</dbReference>
<dbReference type="PANTHER" id="PTHR43309:SF4">
    <property type="entry name" value="CARBOXYLTRANSFERASE DOMAIN-CONTAINING PROTEIN"/>
    <property type="match status" value="1"/>
</dbReference>
<evidence type="ECO:0000259" key="4">
    <source>
        <dbReference type="SMART" id="SM00797"/>
    </source>
</evidence>
<evidence type="ECO:0000313" key="5">
    <source>
        <dbReference type="EMBL" id="ANF57737.1"/>
    </source>
</evidence>
<dbReference type="InterPro" id="IPR029000">
    <property type="entry name" value="Cyclophilin-like_dom_sf"/>
</dbReference>
<dbReference type="Pfam" id="PF02626">
    <property type="entry name" value="CT_A_B"/>
    <property type="match status" value="1"/>
</dbReference>
<evidence type="ECO:0000313" key="6">
    <source>
        <dbReference type="Proteomes" id="UP000077875"/>
    </source>
</evidence>
<dbReference type="AlphaFoldDB" id="A0A172YEW2"/>
<accession>A0A172YEW2</accession>
<dbReference type="GO" id="GO:0016787">
    <property type="term" value="F:hydrolase activity"/>
    <property type="evidence" value="ECO:0007669"/>
    <property type="project" value="UniProtKB-KW"/>
</dbReference>
<keyword evidence="3" id="KW-0067">ATP-binding</keyword>
<evidence type="ECO:0000256" key="1">
    <source>
        <dbReference type="ARBA" id="ARBA00022741"/>
    </source>
</evidence>
<keyword evidence="6" id="KW-1185">Reference proteome</keyword>
<dbReference type="Proteomes" id="UP000077875">
    <property type="component" value="Chromosome"/>
</dbReference>
<name>A0A172YEW2_9GAMM</name>
<keyword evidence="2 5" id="KW-0378">Hydrolase</keyword>
<dbReference type="InterPro" id="IPR052708">
    <property type="entry name" value="PxpC"/>
</dbReference>
<dbReference type="NCBIfam" id="TIGR00724">
    <property type="entry name" value="urea_amlyse_rel"/>
    <property type="match status" value="1"/>
</dbReference>
<sequence>MTQRKKGGTGALELLEPGVLSLIQDRGRIGSQRFGVSRSGVMDPHAAAWANRMLDNPVGSALIEVTLGGLRLRAREDTWLAFTGARMALHLDGRPLSGWSRFAIRAGQTLSVGFASSGQRGYLAVRGGFLVEPKLGSVATHARNRLGGLHGDGRPLARGDLLAHPPGGDAFRLGARAPWKMIPDYREVPLLRVLPGGDHRHFPAAQIERFFDQRWQVSASSDRMGIRLCHEQPLREVPSRKMSLGICPGAIQVPPNGEPIVLMSDCQTMGGYPLFGWLHPLDLGRLSQVPARQEVRFAPIDVETMQAELARFNDFFDHPPPQPY</sequence>
<keyword evidence="1" id="KW-0547">Nucleotide-binding</keyword>
<feature type="domain" description="Carboxyltransferase" evidence="4">
    <location>
        <begin position="33"/>
        <end position="316"/>
    </location>
</feature>
<organism evidence="5 6">
    <name type="scientific">Halotalea alkalilenta</name>
    <dbReference type="NCBI Taxonomy" id="376489"/>
    <lineage>
        <taxon>Bacteria</taxon>
        <taxon>Pseudomonadati</taxon>
        <taxon>Pseudomonadota</taxon>
        <taxon>Gammaproteobacteria</taxon>
        <taxon>Oceanospirillales</taxon>
        <taxon>Halomonadaceae</taxon>
        <taxon>Halotalea</taxon>
    </lineage>
</organism>
<dbReference type="InterPro" id="IPR003778">
    <property type="entry name" value="CT_A_B"/>
</dbReference>
<dbReference type="GO" id="GO:0005524">
    <property type="term" value="F:ATP binding"/>
    <property type="evidence" value="ECO:0007669"/>
    <property type="project" value="UniProtKB-KW"/>
</dbReference>
<protein>
    <submittedName>
        <fullName evidence="5">Allophanate hydrolase</fullName>
    </submittedName>
</protein>
<proteinExistence type="predicted"/>
<evidence type="ECO:0000256" key="2">
    <source>
        <dbReference type="ARBA" id="ARBA00022801"/>
    </source>
</evidence>
<dbReference type="Gene3D" id="2.40.100.10">
    <property type="entry name" value="Cyclophilin-like"/>
    <property type="match status" value="1"/>
</dbReference>
<dbReference type="RefSeq" id="WP_064122663.1">
    <property type="nucleotide sequence ID" value="NZ_CP015243.1"/>
</dbReference>
<dbReference type="STRING" id="376489.A5892_09895"/>